<dbReference type="Gene3D" id="3.40.710.10">
    <property type="entry name" value="DD-peptidase/beta-lactamase superfamily"/>
    <property type="match status" value="1"/>
</dbReference>
<keyword evidence="5" id="KW-1185">Reference proteome</keyword>
<evidence type="ECO:0000313" key="5">
    <source>
        <dbReference type="Proteomes" id="UP001228113"/>
    </source>
</evidence>
<dbReference type="EMBL" id="AP027081">
    <property type="protein sequence ID" value="BDU78476.1"/>
    <property type="molecule type" value="Genomic_DNA"/>
</dbReference>
<comment type="similarity">
    <text evidence="1">Belongs to the peptidase S13 family.</text>
</comment>
<dbReference type="GO" id="GO:0000270">
    <property type="term" value="P:peptidoglycan metabolic process"/>
    <property type="evidence" value="ECO:0007669"/>
    <property type="project" value="TreeGrafter"/>
</dbReference>
<dbReference type="PANTHER" id="PTHR30023:SF0">
    <property type="entry name" value="PENICILLIN-SENSITIVE CARBOXYPEPTIDASE A"/>
    <property type="match status" value="1"/>
</dbReference>
<dbReference type="Pfam" id="PF02113">
    <property type="entry name" value="Peptidase_S13"/>
    <property type="match status" value="2"/>
</dbReference>
<dbReference type="PANTHER" id="PTHR30023">
    <property type="entry name" value="D-ALANYL-D-ALANINE CARBOXYPEPTIDASE"/>
    <property type="match status" value="1"/>
</dbReference>
<evidence type="ECO:0000256" key="1">
    <source>
        <dbReference type="ARBA" id="ARBA00006096"/>
    </source>
</evidence>
<evidence type="ECO:0000256" key="2">
    <source>
        <dbReference type="ARBA" id="ARBA00022801"/>
    </source>
</evidence>
<dbReference type="GO" id="GO:0006508">
    <property type="term" value="P:proteolysis"/>
    <property type="evidence" value="ECO:0007669"/>
    <property type="project" value="InterPro"/>
</dbReference>
<feature type="signal peptide" evidence="3">
    <location>
        <begin position="1"/>
        <end position="19"/>
    </location>
</feature>
<evidence type="ECO:0000313" key="4">
    <source>
        <dbReference type="EMBL" id="BDU78476.1"/>
    </source>
</evidence>
<sequence length="380" mass="41866">MIRRALLALCLLLALPAAALDPMGAWVQRMEARNIRASAGLWDLETGRLLEGHQMDLALVPASTTKVLSTYALLKTWKPNYRIETEVWGDLRGDTVAGDLVFKGAGDPFLTGERLWLLAEELKARGVRTVSGKLRIDQGAFDDQRYGNGWEGTSSNTTPPILPFSVNFNKEDGRLVKDPDRLALETLARTLRQAGITVEGGPSGSEGRRLLAFPSLPLRDLVGDINKFSNNFMIEMLVKRFGGGTWTQGIRQIQAFYQTMLDLGPDKVALTDGSGLSKENHLSARTLAIVLRAAWNDFEVGPEMVGSLKIIGGEPFRLHIKDPDLARRIRCKTGHLNGVTSVCGYLQMLDGRRRVFAVILNGPCAEADAWDLVRRWASQG</sequence>
<dbReference type="AlphaFoldDB" id="A0AA48GSJ2"/>
<keyword evidence="2" id="KW-0378">Hydrolase</keyword>
<dbReference type="PRINTS" id="PR00922">
    <property type="entry name" value="DADACBPTASE3"/>
</dbReference>
<dbReference type="Proteomes" id="UP001228113">
    <property type="component" value="Chromosome"/>
</dbReference>
<dbReference type="GO" id="GO:0004185">
    <property type="term" value="F:serine-type carboxypeptidase activity"/>
    <property type="evidence" value="ECO:0007669"/>
    <property type="project" value="InterPro"/>
</dbReference>
<evidence type="ECO:0000256" key="3">
    <source>
        <dbReference type="SAM" id="SignalP"/>
    </source>
</evidence>
<reference evidence="4" key="1">
    <citation type="journal article" date="2023" name="Int. J. Syst. Evol. Microbiol.">
        <title>Mesoterricola silvestris gen. nov., sp. nov., Mesoterricola sediminis sp. nov., Geothrix oryzae sp. nov., Geothrix edaphica sp. nov., Geothrix rubra sp. nov., and Geothrix limicola sp. nov., six novel members of Acidobacteriota isolated from soils.</title>
        <authorList>
            <person name="Itoh H."/>
            <person name="Sugisawa Y."/>
            <person name="Mise K."/>
            <person name="Xu Z."/>
            <person name="Kuniyasu M."/>
            <person name="Ushijima N."/>
            <person name="Kawano K."/>
            <person name="Kobayashi E."/>
            <person name="Shiratori Y."/>
            <person name="Masuda Y."/>
            <person name="Senoo K."/>
        </authorList>
    </citation>
    <scope>NUCLEOTIDE SEQUENCE</scope>
    <source>
        <strain evidence="4">W786</strain>
    </source>
</reference>
<organism evidence="4 5">
    <name type="scientific">Mesoterricola sediminis</name>
    <dbReference type="NCBI Taxonomy" id="2927980"/>
    <lineage>
        <taxon>Bacteria</taxon>
        <taxon>Pseudomonadati</taxon>
        <taxon>Acidobacteriota</taxon>
        <taxon>Holophagae</taxon>
        <taxon>Holophagales</taxon>
        <taxon>Holophagaceae</taxon>
        <taxon>Mesoterricola</taxon>
    </lineage>
</organism>
<gene>
    <name evidence="4" type="ORF">METESE_34340</name>
</gene>
<dbReference type="InterPro" id="IPR000667">
    <property type="entry name" value="Peptidase_S13"/>
</dbReference>
<accession>A0AA48GSJ2</accession>
<dbReference type="SUPFAM" id="SSF56601">
    <property type="entry name" value="beta-lactamase/transpeptidase-like"/>
    <property type="match status" value="1"/>
</dbReference>
<protein>
    <recommendedName>
        <fullName evidence="6">Serine-type D-Ala-D-Ala carboxypeptidase</fullName>
    </recommendedName>
</protein>
<dbReference type="InterPro" id="IPR012338">
    <property type="entry name" value="Beta-lactam/transpept-like"/>
</dbReference>
<keyword evidence="3" id="KW-0732">Signal</keyword>
<evidence type="ECO:0008006" key="6">
    <source>
        <dbReference type="Google" id="ProtNLM"/>
    </source>
</evidence>
<proteinExistence type="inferred from homology"/>
<feature type="chain" id="PRO_5041395268" description="Serine-type D-Ala-D-Ala carboxypeptidase" evidence="3">
    <location>
        <begin position="20"/>
        <end position="380"/>
    </location>
</feature>
<dbReference type="RefSeq" id="WP_243329031.1">
    <property type="nucleotide sequence ID" value="NZ_AP027081.1"/>
</dbReference>
<name>A0AA48GSJ2_9BACT</name>
<dbReference type="KEGG" id="msea:METESE_34340"/>
<dbReference type="Gene3D" id="3.50.80.20">
    <property type="entry name" value="D-Ala-D-Ala carboxypeptidase C, peptidase S13"/>
    <property type="match status" value="1"/>
</dbReference>